<evidence type="ECO:0008006" key="4">
    <source>
        <dbReference type="Google" id="ProtNLM"/>
    </source>
</evidence>
<reference evidence="2 3" key="1">
    <citation type="submission" date="2024-09" db="EMBL/GenBank/DDBJ databases">
        <authorList>
            <person name="Sun Q."/>
            <person name="Mori K."/>
        </authorList>
    </citation>
    <scope>NUCLEOTIDE SEQUENCE [LARGE SCALE GENOMIC DNA]</scope>
    <source>
        <strain evidence="2 3">CECT 8726</strain>
    </source>
</reference>
<dbReference type="RefSeq" id="WP_213890058.1">
    <property type="nucleotide sequence ID" value="NZ_JAGFNU010000008.1"/>
</dbReference>
<gene>
    <name evidence="2" type="ORF">ACFFUT_09755</name>
</gene>
<dbReference type="Proteomes" id="UP001589683">
    <property type="component" value="Unassembled WGS sequence"/>
</dbReference>
<feature type="chain" id="PRO_5047184007" description="DUF3617 family protein" evidence="1">
    <location>
        <begin position="27"/>
        <end position="175"/>
    </location>
</feature>
<protein>
    <recommendedName>
        <fullName evidence="4">DUF3617 family protein</fullName>
    </recommendedName>
</protein>
<sequence>MLNTIFIKKTAVAVLLGSLVATPIAAMDMPMGCFERNYTKAHLSGQPAQVVESIRVLFTEETFDDSTYLHARMQVLLANQGHVRAEGLGGETLDQFLICDAGNGKQAPACFVECDGGGMQISRNSGGILEFRTDYLMVGDYDECGGATDLTEYQGKSVTYRLNQVNDARCDDLRH</sequence>
<keyword evidence="3" id="KW-1185">Reference proteome</keyword>
<accession>A0ABV5JF36</accession>
<organism evidence="2 3">
    <name type="scientific">Pseudohalocynthiibacter aestuariivivens</name>
    <dbReference type="NCBI Taxonomy" id="1591409"/>
    <lineage>
        <taxon>Bacteria</taxon>
        <taxon>Pseudomonadati</taxon>
        <taxon>Pseudomonadota</taxon>
        <taxon>Alphaproteobacteria</taxon>
        <taxon>Rhodobacterales</taxon>
        <taxon>Paracoccaceae</taxon>
        <taxon>Pseudohalocynthiibacter</taxon>
    </lineage>
</organism>
<feature type="signal peptide" evidence="1">
    <location>
        <begin position="1"/>
        <end position="26"/>
    </location>
</feature>
<keyword evidence="1" id="KW-0732">Signal</keyword>
<evidence type="ECO:0000313" key="2">
    <source>
        <dbReference type="EMBL" id="MFB9232065.1"/>
    </source>
</evidence>
<dbReference type="EMBL" id="JBHMEA010000038">
    <property type="protein sequence ID" value="MFB9232065.1"/>
    <property type="molecule type" value="Genomic_DNA"/>
</dbReference>
<proteinExistence type="predicted"/>
<comment type="caution">
    <text evidence="2">The sequence shown here is derived from an EMBL/GenBank/DDBJ whole genome shotgun (WGS) entry which is preliminary data.</text>
</comment>
<name>A0ABV5JF36_9RHOB</name>
<evidence type="ECO:0000313" key="3">
    <source>
        <dbReference type="Proteomes" id="UP001589683"/>
    </source>
</evidence>
<evidence type="ECO:0000256" key="1">
    <source>
        <dbReference type="SAM" id="SignalP"/>
    </source>
</evidence>